<sequence>MLVKNYAVPPRLRPSFLPPVPPPGEILSTERAASTEAKYGVALGDTNNVYAPFASKMEWEIGKWAKLRGSGSTAFTDLLKIDGASLVVDALGLSFNSSLQLNALIDEKLPGRPKFTRSEVVVAGEVFELYSRNIIECVRALFGDTDFAPYLFVVPERHYADKDKTIRLYHNMHTAKWWWSTQKQVEEDNPGATIIPILLSSDKTQLTMFGNKTAYPVYMTIGNIPKEIRRKPSRRAYVLLAYLPTSRLGHIKNKAARRRALGNLFHKCLSFITEPLREAGAKGIPIASGDGILRRGHPIVACYIGDYPEQLLVTCVKTGWCPTGDVNHTSLGDGDLKCQPRNLRKILAALDRLDEGGTVYAKACTEAGIKPIVHPFWEHLPYTNIFLSITSDILHQLYQGIIKHLIAWLKECLGEAELDARCRRLPPNHNIRLFMKGISHLNRVTGREHDQISRFLLGIVIDIKLPDGLSPVRLVAAVRAILDFACIAQYPMHTTETLAQLEDARMSFHRNKSIFVDLGVRDAFNLPKLHGMEHYPENVTLLGTLDNCNTEYTERLHIDLAKDAYRSTNRKDEFSQMTFLNPGIIYERELTMAKHPTHKAIKFSTLETAYGAPFFRDCLSRYIVGLTDPELSNAQVEREANSVDVPFNAVPVFQRIKFSTCDPYAKKPVDSIVDSIHVQPQKILKGGDVIPARFDTALVNTGLGGKTGASGYRIAQVRVVFSLPPRLAKTILPSTIVPPKYLAYVEWFSGFKPQPERHHSMYKVSCVIKNGDRYASIIPVSNIRRSIHLIPKFGPVAPLHWKSHNVLDECPVFFANPWTDRHIYATLY</sequence>
<dbReference type="Proteomes" id="UP001218188">
    <property type="component" value="Unassembled WGS sequence"/>
</dbReference>
<organism evidence="1 2">
    <name type="scientific">Mycena alexandri</name>
    <dbReference type="NCBI Taxonomy" id="1745969"/>
    <lineage>
        <taxon>Eukaryota</taxon>
        <taxon>Fungi</taxon>
        <taxon>Dikarya</taxon>
        <taxon>Basidiomycota</taxon>
        <taxon>Agaricomycotina</taxon>
        <taxon>Agaricomycetes</taxon>
        <taxon>Agaricomycetidae</taxon>
        <taxon>Agaricales</taxon>
        <taxon>Marasmiineae</taxon>
        <taxon>Mycenaceae</taxon>
        <taxon>Mycena</taxon>
    </lineage>
</organism>
<reference evidence="1" key="1">
    <citation type="submission" date="2023-03" db="EMBL/GenBank/DDBJ databases">
        <title>Massive genome expansion in bonnet fungi (Mycena s.s.) driven by repeated elements and novel gene families across ecological guilds.</title>
        <authorList>
            <consortium name="Lawrence Berkeley National Laboratory"/>
            <person name="Harder C.B."/>
            <person name="Miyauchi S."/>
            <person name="Viragh M."/>
            <person name="Kuo A."/>
            <person name="Thoen E."/>
            <person name="Andreopoulos B."/>
            <person name="Lu D."/>
            <person name="Skrede I."/>
            <person name="Drula E."/>
            <person name="Henrissat B."/>
            <person name="Morin E."/>
            <person name="Kohler A."/>
            <person name="Barry K."/>
            <person name="LaButti K."/>
            <person name="Morin E."/>
            <person name="Salamov A."/>
            <person name="Lipzen A."/>
            <person name="Mereny Z."/>
            <person name="Hegedus B."/>
            <person name="Baldrian P."/>
            <person name="Stursova M."/>
            <person name="Weitz H."/>
            <person name="Taylor A."/>
            <person name="Grigoriev I.V."/>
            <person name="Nagy L.G."/>
            <person name="Martin F."/>
            <person name="Kauserud H."/>
        </authorList>
    </citation>
    <scope>NUCLEOTIDE SEQUENCE</scope>
    <source>
        <strain evidence="1">CBHHK200</strain>
    </source>
</reference>
<accession>A0AAD6T8W7</accession>
<comment type="caution">
    <text evidence="1">The sequence shown here is derived from an EMBL/GenBank/DDBJ whole genome shotgun (WGS) entry which is preliminary data.</text>
</comment>
<evidence type="ECO:0000313" key="2">
    <source>
        <dbReference type="Proteomes" id="UP001218188"/>
    </source>
</evidence>
<evidence type="ECO:0000313" key="1">
    <source>
        <dbReference type="EMBL" id="KAJ7041310.1"/>
    </source>
</evidence>
<dbReference type="EMBL" id="JARJCM010000017">
    <property type="protein sequence ID" value="KAJ7041310.1"/>
    <property type="molecule type" value="Genomic_DNA"/>
</dbReference>
<proteinExistence type="predicted"/>
<keyword evidence="2" id="KW-1185">Reference proteome</keyword>
<name>A0AAD6T8W7_9AGAR</name>
<dbReference type="InterPro" id="IPR041078">
    <property type="entry name" value="Plavaka"/>
</dbReference>
<dbReference type="AlphaFoldDB" id="A0AAD6T8W7"/>
<gene>
    <name evidence="1" type="ORF">C8F04DRAFT_1208387</name>
</gene>
<dbReference type="Pfam" id="PF18759">
    <property type="entry name" value="Plavaka"/>
    <property type="match status" value="1"/>
</dbReference>
<protein>
    <submittedName>
        <fullName evidence="1">Uncharacterized protein</fullName>
    </submittedName>
</protein>